<feature type="transmembrane region" description="Helical" evidence="1">
    <location>
        <begin position="6"/>
        <end position="29"/>
    </location>
</feature>
<keyword evidence="1" id="KW-0472">Membrane</keyword>
<accession>A0A2R6NTX5</accession>
<feature type="transmembrane region" description="Helical" evidence="1">
    <location>
        <begin position="83"/>
        <end position="105"/>
    </location>
</feature>
<evidence type="ECO:0000313" key="2">
    <source>
        <dbReference type="EMBL" id="PSR76606.1"/>
    </source>
</evidence>
<reference evidence="2 3" key="1">
    <citation type="submission" date="2018-02" db="EMBL/GenBank/DDBJ databases">
        <title>Genome sequence of the basidiomycete white-rot fungus Phlebia centrifuga.</title>
        <authorList>
            <person name="Granchi Z."/>
            <person name="Peng M."/>
            <person name="de Vries R.P."/>
            <person name="Hilden K."/>
            <person name="Makela M.R."/>
            <person name="Grigoriev I."/>
            <person name="Riley R."/>
        </authorList>
    </citation>
    <scope>NUCLEOTIDE SEQUENCE [LARGE SCALE GENOMIC DNA]</scope>
    <source>
        <strain evidence="2 3">FBCC195</strain>
    </source>
</reference>
<dbReference type="AlphaFoldDB" id="A0A2R6NTX5"/>
<organism evidence="2 3">
    <name type="scientific">Hermanssonia centrifuga</name>
    <dbReference type="NCBI Taxonomy" id="98765"/>
    <lineage>
        <taxon>Eukaryota</taxon>
        <taxon>Fungi</taxon>
        <taxon>Dikarya</taxon>
        <taxon>Basidiomycota</taxon>
        <taxon>Agaricomycotina</taxon>
        <taxon>Agaricomycetes</taxon>
        <taxon>Polyporales</taxon>
        <taxon>Meruliaceae</taxon>
        <taxon>Hermanssonia</taxon>
    </lineage>
</organism>
<keyword evidence="1" id="KW-1133">Transmembrane helix</keyword>
<proteinExistence type="predicted"/>
<comment type="caution">
    <text evidence="2">The sequence shown here is derived from an EMBL/GenBank/DDBJ whole genome shotgun (WGS) entry which is preliminary data.</text>
</comment>
<protein>
    <submittedName>
        <fullName evidence="2">Uncharacterized protein</fullName>
    </submittedName>
</protein>
<evidence type="ECO:0000313" key="3">
    <source>
        <dbReference type="Proteomes" id="UP000186601"/>
    </source>
</evidence>
<dbReference type="OrthoDB" id="2674421at2759"/>
<dbReference type="EMBL" id="MLYV02000838">
    <property type="protein sequence ID" value="PSR76606.1"/>
    <property type="molecule type" value="Genomic_DNA"/>
</dbReference>
<dbReference type="Proteomes" id="UP000186601">
    <property type="component" value="Unassembled WGS sequence"/>
</dbReference>
<keyword evidence="3" id="KW-1185">Reference proteome</keyword>
<sequence>MTPIKIVSAVAVVSMLLCNGSIVAAVVLLEQHRQSATNTASDAAIHLSQVCTEKSGFQRVSVLYSLPRALLFWAMTVSSLQGVFVFLGLFQACAVGALFALVIGMRKAALACSSRECRWFRRAWNRLRGSVPDDSHLDLSPTKCMV</sequence>
<name>A0A2R6NTX5_9APHY</name>
<gene>
    <name evidence="2" type="ORF">PHLCEN_2v8364</name>
</gene>
<keyword evidence="1" id="KW-0812">Transmembrane</keyword>
<evidence type="ECO:0000256" key="1">
    <source>
        <dbReference type="SAM" id="Phobius"/>
    </source>
</evidence>